<reference evidence="6" key="2">
    <citation type="journal article" date="2017" name="Genome Biol. Evol.">
        <title>Comparative genomic analysis identifies a Campylobacter clade deficient in selenium metabolism.</title>
        <authorList>
            <person name="Miller W.G."/>
            <person name="Yee E."/>
            <person name="Lopes B.S."/>
            <person name="Chapman M.H."/>
            <person name="Huynh S."/>
            <person name="Bono J.L."/>
            <person name="Parker C.T."/>
            <person name="Strachan N.J.C."/>
            <person name="Forbes K.J."/>
        </authorList>
    </citation>
    <scope>NUCLEOTIDE SEQUENCE [LARGE SCALE GENOMIC DNA]</scope>
    <source>
        <strain evidence="6">NCTC 13004</strain>
    </source>
</reference>
<dbReference type="GO" id="GO:0044780">
    <property type="term" value="P:bacterial-type flagellum assembly"/>
    <property type="evidence" value="ECO:0007669"/>
    <property type="project" value="InterPro"/>
</dbReference>
<keyword evidence="3" id="KW-1005">Bacterial flagellum biogenesis</keyword>
<dbReference type="RefSeq" id="WP_100590500.1">
    <property type="nucleotide sequence ID" value="NZ_CP015578.1"/>
</dbReference>
<evidence type="ECO:0000256" key="1">
    <source>
        <dbReference type="ARBA" id="ARBA00002397"/>
    </source>
</evidence>
<evidence type="ECO:0000256" key="4">
    <source>
        <dbReference type="SAM" id="Coils"/>
    </source>
</evidence>
<feature type="coiled-coil region" evidence="4">
    <location>
        <begin position="10"/>
        <end position="55"/>
    </location>
</feature>
<reference evidence="6" key="1">
    <citation type="journal article" date="2017" name="Genome Biol. Evol.">
        <title>Comparative Genomic Analysis Identifies a Campylobacter Clade Deficient in Selenium Metabolism.</title>
        <authorList>
            <person name="Miller W.G."/>
            <person name="Yee E."/>
            <person name="Lopes B.S."/>
            <person name="Chapman M.H."/>
            <person name="Huynh S."/>
            <person name="Bono J.L."/>
            <person name="Parker C.T."/>
            <person name="Strachan N.J.C."/>
            <person name="Forbes K.J."/>
        </authorList>
    </citation>
    <scope>NUCLEOTIDE SEQUENCE [LARGE SCALE GENOMIC DNA]</scope>
    <source>
        <strain evidence="6">NCTC 13004</strain>
    </source>
</reference>
<evidence type="ECO:0000313" key="6">
    <source>
        <dbReference type="Proteomes" id="UP000202031"/>
    </source>
</evidence>
<evidence type="ECO:0000256" key="2">
    <source>
        <dbReference type="ARBA" id="ARBA00007703"/>
    </source>
</evidence>
<dbReference type="AlphaFoldDB" id="A0A1X9SLW8"/>
<keyword evidence="5" id="KW-0966">Cell projection</keyword>
<gene>
    <name evidence="5" type="primary">flgN</name>
    <name evidence="5" type="ORF">CLAN_0468</name>
</gene>
<dbReference type="KEGG" id="clx:CLAN_0468"/>
<dbReference type="SUPFAM" id="SSF140566">
    <property type="entry name" value="FlgN-like"/>
    <property type="match status" value="1"/>
</dbReference>
<dbReference type="Proteomes" id="UP000202031">
    <property type="component" value="Chromosome"/>
</dbReference>
<keyword evidence="4" id="KW-0175">Coiled coil</keyword>
<name>A0A1X9SLW8_9BACT</name>
<comment type="similarity">
    <text evidence="2">Belongs to the FlgN family.</text>
</comment>
<comment type="function">
    <text evidence="1">Required for the efficient initiation of filament assembly.</text>
</comment>
<keyword evidence="5" id="KW-0969">Cilium</keyword>
<dbReference type="InterPro" id="IPR007809">
    <property type="entry name" value="FlgN-like"/>
</dbReference>
<dbReference type="GeneID" id="46920942"/>
<accession>A0A1X9SLW8</accession>
<dbReference type="Pfam" id="PF05130">
    <property type="entry name" value="FlgN"/>
    <property type="match status" value="1"/>
</dbReference>
<evidence type="ECO:0000313" key="5">
    <source>
        <dbReference type="EMBL" id="ARQ97224.1"/>
    </source>
</evidence>
<proteinExistence type="inferred from homology"/>
<dbReference type="InterPro" id="IPR036679">
    <property type="entry name" value="FlgN-like_sf"/>
</dbReference>
<protein>
    <submittedName>
        <fullName evidence="5">Flagellar biosynthesis protein FlgN</fullName>
    </submittedName>
</protein>
<organism evidence="5 6">
    <name type="scientific">Campylobacter lanienae NCTC 13004</name>
    <dbReference type="NCBI Taxonomy" id="1031753"/>
    <lineage>
        <taxon>Bacteria</taxon>
        <taxon>Pseudomonadati</taxon>
        <taxon>Campylobacterota</taxon>
        <taxon>Epsilonproteobacteria</taxon>
        <taxon>Campylobacterales</taxon>
        <taxon>Campylobacteraceae</taxon>
        <taxon>Campylobacter</taxon>
    </lineage>
</organism>
<sequence length="148" mass="16546">MVKRYLDEAISELNELISITNQDIQNIQKADHSCVDEHTKKKNELVRKFEKTKSKLDSELIKLAQANSGTDLASILSDEIKDKLGELRSSLELLQKVNKEYAKSVVVVKEFYDSLLKAMLGAQNGASSYGDDKSSSLADAEKLLKLRV</sequence>
<keyword evidence="5" id="KW-0282">Flagellum</keyword>
<evidence type="ECO:0000256" key="3">
    <source>
        <dbReference type="ARBA" id="ARBA00022795"/>
    </source>
</evidence>
<dbReference type="EMBL" id="CP015578">
    <property type="protein sequence ID" value="ARQ97224.1"/>
    <property type="molecule type" value="Genomic_DNA"/>
</dbReference>